<dbReference type="InterPro" id="IPR003545">
    <property type="entry name" value="Telomerase_RT"/>
</dbReference>
<feature type="region of interest" description="Disordered" evidence="8">
    <location>
        <begin position="824"/>
        <end position="859"/>
    </location>
</feature>
<dbReference type="GO" id="GO:0000333">
    <property type="term" value="C:telomerase catalytic core complex"/>
    <property type="evidence" value="ECO:0007669"/>
    <property type="project" value="TreeGrafter"/>
</dbReference>
<keyword evidence="2 7" id="KW-0548">Nucleotidyltransferase</keyword>
<feature type="region of interest" description="Disordered" evidence="8">
    <location>
        <begin position="1299"/>
        <end position="1336"/>
    </location>
</feature>
<gene>
    <name evidence="10" type="ORF">D9Q98_001389</name>
</gene>
<evidence type="ECO:0000256" key="8">
    <source>
        <dbReference type="SAM" id="MobiDB-lite"/>
    </source>
</evidence>
<evidence type="ECO:0000256" key="7">
    <source>
        <dbReference type="RuleBase" id="RU365061"/>
    </source>
</evidence>
<comment type="subcellular location">
    <subcellularLocation>
        <location evidence="7">Nucleus</location>
    </subcellularLocation>
    <subcellularLocation>
        <location evidence="7">Chromosome</location>
        <location evidence="7">Telomere</location>
    </subcellularLocation>
</comment>
<dbReference type="GO" id="GO:0003720">
    <property type="term" value="F:telomerase activity"/>
    <property type="evidence" value="ECO:0007669"/>
    <property type="project" value="InterPro"/>
</dbReference>
<sequence length="1708" mass="180892">MRSHRSKASQDTPSPLLQQIYGCDNVVSLRELLLRLSDQSAEAAAALRAALQQPHDHADYAQGLLQRTWCVLRPGAPLLRSGFTLYTECNQLQLVSRAVEWLLGAGQNKSGGGGGNVLCYGYRKKRPTGGGRSVPGMATAESFHYNSTTASLCSPAWQLLLSRIGDTLMLYLLLNTSMFTALPNACCLQLSGPPLSQVARAWRKAAPAAVAAAATHLLDGAGGIGPAAAAAPPRLGTSGEAQPALTQLQGSTLAGGQLAEDEVRSEPWPASGDQLDNNTRVTGVAAADVDTDASRTQARGCATQQQQQAPHVAQPPAPAVDVGQPGAKKARPSSWQRRRAAQLRQGAGDVQLDSQVNEWGLPRTQELEPASIGSPSGAARAAGGPPHGLTHAASAPAAGSGLAAVHRPAPVNGQRDRATAVGSIAGGAGQPGTSAGRKSSWPPRMPRPTDMSLQRSGIFYCASFPRKPGLTTQHVLSKLRGSQHAERCLFAAIFDPKHSPVGRLGATLAVAHSAVPSSPRRIPARQRHLLPLLSRLIERAAKCPFAILLQHHCPLPAQLREVQQQRRREQVLEAGRGAPVAGQPRLLRVMQALHHLGGAEGAIHAAAAGTGAAGRQLPLLSQGAALQQARWQRVGLHEDPAAQPNVEFLLDELFHLEQQHYCQAAPQQGEQALNPGLAVPPAPAKRPRQQEAAAGPGTSCDSLLPTQRVAVQPGDGNGKAVAAGAAAAAVTGTRGPRPPAAVPAVLPGSLSACFVPHKRVVAFVWAAIRAMVPGGLLGDSRNRRVLREAISRFVRLRRYEQVNVHQMMKGLRVTGMPWLQQHRLSATQPQRGTAGPQAVSNSGGRQLGPSEDDPRQLQQQACPSLHAWQQRQLALWVGWLFAVLVVPLLRAHFYCTESEAYRQQVFYYRKPVWAALSKAATKDLQEKQFTALPQQEARSILQGRKLGVARLRLLPKRSGMRFIVNLGRASTVKFPGAKLPQGVGGKRSHRAAAVVLQFKPVNHLLQNVYQVLRFEASRSPELLGASVFGYNDAYCKLHPFLRKWRAAAEAEAAGGGALLQPFLVSVDVSRAFDSVHIQLLLSLVEPLLRHEQYLVLKYWEVVPSLGQAKVIPRRLAAAAQPEGAPPFPQLAQGWAATQKGKAFTDQVVYDRLSRQQALDLLRQHLTANLVRIRRRWCSQGCGIAQGSTLSTLLCSLYLAHLERTQLDAILQGQLSRMPLPCGPAGAAAAEAACRERAAATASRPAPAGRLQDTVVFLGGSYSAAVSPATVLSADAAGAAAATSSGSKGMLTALARAADSMATAQHPDGGSGTPQHHAASDVTHATPGDRHLLRGRCRGSGSPTGDLLLLPAGVACGAAWPSPAAAPAPAGSPCPRTLHRSQPPAPSSSVAAGGSQQAAAQLQLQPLGCSHVAVHAGSVLLRLVDDFLLITAVPAVAQGFASRMLQGFEDYNVYVNPDKTKLSFALQLAGAAAGPASSAAAPSVAASGGGGVMPAAVWRDGHGSTFVKWCGLLINSQSLEIQADYTRYCGDHIATSLTLPLRKKPGAQLAVRLCQYLRPKVHPLLLDSTINSPQTVRLNVYQAFLLAAMKFHFYVKALPAAPAAGAGVLLEAILSGITFMAALTRRSRVASAHYQGLSVACSTHVPQPHIRWLGLTAFLRVLQRKQTRYTTLLAQLQELVDAPALRSAAQQLAPVVDPARNSVFDAILY</sequence>
<dbReference type="Pfam" id="PF21399">
    <property type="entry name" value="TERT_C"/>
    <property type="match status" value="1"/>
</dbReference>
<comment type="function">
    <text evidence="7">Telomerase is a ribonucleoprotein enzyme essential for the replication of chromosome termini in most eukaryotes. It elongates telomeres. It is a reverse transcriptase that adds simple sequence repeats to chromosome ends by copying a template sequence within the RNA component of the enzyme.</text>
</comment>
<dbReference type="GO" id="GO:0046872">
    <property type="term" value="F:metal ion binding"/>
    <property type="evidence" value="ECO:0007669"/>
    <property type="project" value="UniProtKB-KW"/>
</dbReference>
<dbReference type="Proteomes" id="UP001055712">
    <property type="component" value="Unassembled WGS sequence"/>
</dbReference>
<evidence type="ECO:0000256" key="4">
    <source>
        <dbReference type="ARBA" id="ARBA00022842"/>
    </source>
</evidence>
<keyword evidence="7" id="KW-0158">Chromosome</keyword>
<dbReference type="PANTHER" id="PTHR12066">
    <property type="entry name" value="TELOMERASE REVERSE TRANSCRIPTASE"/>
    <property type="match status" value="1"/>
</dbReference>
<keyword evidence="4 7" id="KW-0460">Magnesium</keyword>
<evidence type="ECO:0000256" key="3">
    <source>
        <dbReference type="ARBA" id="ARBA00022723"/>
    </source>
</evidence>
<organism evidence="10 11">
    <name type="scientific">Chlorella vulgaris</name>
    <name type="common">Green alga</name>
    <dbReference type="NCBI Taxonomy" id="3077"/>
    <lineage>
        <taxon>Eukaryota</taxon>
        <taxon>Viridiplantae</taxon>
        <taxon>Chlorophyta</taxon>
        <taxon>core chlorophytes</taxon>
        <taxon>Trebouxiophyceae</taxon>
        <taxon>Chlorellales</taxon>
        <taxon>Chlorellaceae</taxon>
        <taxon>Chlorella clade</taxon>
        <taxon>Chlorella</taxon>
    </lineage>
</organism>
<comment type="caution">
    <text evidence="10">The sequence shown here is derived from an EMBL/GenBank/DDBJ whole genome shotgun (WGS) entry which is preliminary data.</text>
</comment>
<dbReference type="Pfam" id="PF12009">
    <property type="entry name" value="Telomerase_RBD"/>
    <property type="match status" value="1"/>
</dbReference>
<dbReference type="InterPro" id="IPR049139">
    <property type="entry name" value="TERT_C"/>
</dbReference>
<evidence type="ECO:0000256" key="5">
    <source>
        <dbReference type="ARBA" id="ARBA00022918"/>
    </source>
</evidence>
<feature type="domain" description="Telomerase ribonucleoprotein complex - RNA-binding" evidence="9">
    <location>
        <begin position="758"/>
        <end position="926"/>
    </location>
</feature>
<keyword evidence="3 7" id="KW-0479">Metal-binding</keyword>
<feature type="region of interest" description="Disordered" evidence="8">
    <location>
        <begin position="1364"/>
        <end position="1393"/>
    </location>
</feature>
<feature type="compositionally biased region" description="Low complexity" evidence="8">
    <location>
        <begin position="369"/>
        <end position="401"/>
    </location>
</feature>
<evidence type="ECO:0000259" key="9">
    <source>
        <dbReference type="SMART" id="SM00975"/>
    </source>
</evidence>
<dbReference type="Gene3D" id="1.10.357.90">
    <property type="match status" value="1"/>
</dbReference>
<dbReference type="PANTHER" id="PTHR12066:SF0">
    <property type="entry name" value="TELOMERASE REVERSE TRANSCRIPTASE"/>
    <property type="match status" value="1"/>
</dbReference>
<dbReference type="EMBL" id="SIDB01000001">
    <property type="protein sequence ID" value="KAI3438975.1"/>
    <property type="molecule type" value="Genomic_DNA"/>
</dbReference>
<dbReference type="GO" id="GO:0042162">
    <property type="term" value="F:telomeric DNA binding"/>
    <property type="evidence" value="ECO:0007669"/>
    <property type="project" value="TreeGrafter"/>
</dbReference>
<evidence type="ECO:0000313" key="10">
    <source>
        <dbReference type="EMBL" id="KAI3438975.1"/>
    </source>
</evidence>
<dbReference type="SMART" id="SM00975">
    <property type="entry name" value="Telomerase_RBD"/>
    <property type="match status" value="1"/>
</dbReference>
<evidence type="ECO:0000256" key="1">
    <source>
        <dbReference type="ARBA" id="ARBA00022679"/>
    </source>
</evidence>
<proteinExistence type="inferred from homology"/>
<dbReference type="OrthoDB" id="515288at2759"/>
<keyword evidence="7" id="KW-0779">Telomere</keyword>
<keyword evidence="7" id="KW-0539">Nucleus</keyword>
<dbReference type="InterPro" id="IPR021891">
    <property type="entry name" value="Telomerase_RBD"/>
</dbReference>
<feature type="region of interest" description="Disordered" evidence="8">
    <location>
        <begin position="252"/>
        <end position="278"/>
    </location>
</feature>
<feature type="region of interest" description="Disordered" evidence="8">
    <location>
        <begin position="367"/>
        <end position="401"/>
    </location>
</feature>
<feature type="region of interest" description="Disordered" evidence="8">
    <location>
        <begin position="290"/>
        <end position="353"/>
    </location>
</feature>
<protein>
    <recommendedName>
        <fullName evidence="7">Telomerase reverse transcriptase</fullName>
        <ecNumber evidence="7">2.7.7.49</ecNumber>
    </recommendedName>
    <alternativeName>
        <fullName evidence="7">Telomerase catalytic subunit</fullName>
    </alternativeName>
</protein>
<feature type="region of interest" description="Disordered" evidence="8">
    <location>
        <begin position="672"/>
        <end position="701"/>
    </location>
</feature>
<keyword evidence="11" id="KW-1185">Reference proteome</keyword>
<evidence type="ECO:0000313" key="11">
    <source>
        <dbReference type="Proteomes" id="UP001055712"/>
    </source>
</evidence>
<name>A0A9D4U0M3_CHLVU</name>
<feature type="region of interest" description="Disordered" evidence="8">
    <location>
        <begin position="422"/>
        <end position="448"/>
    </location>
</feature>
<dbReference type="GO" id="GO:0000781">
    <property type="term" value="C:chromosome, telomeric region"/>
    <property type="evidence" value="ECO:0007669"/>
    <property type="project" value="UniProtKB-SubCell"/>
</dbReference>
<comment type="similarity">
    <text evidence="7">Belongs to the reverse transcriptase family. Telomerase subfamily.</text>
</comment>
<feature type="compositionally biased region" description="Basic residues" evidence="8">
    <location>
        <begin position="328"/>
        <end position="341"/>
    </location>
</feature>
<reference evidence="10" key="1">
    <citation type="journal article" date="2019" name="Plant J.">
        <title>Chlorella vulgaris genome assembly and annotation reveals the molecular basis for metabolic acclimation to high light conditions.</title>
        <authorList>
            <person name="Cecchin M."/>
            <person name="Marcolungo L."/>
            <person name="Rossato M."/>
            <person name="Girolomoni L."/>
            <person name="Cosentino E."/>
            <person name="Cuine S."/>
            <person name="Li-Beisson Y."/>
            <person name="Delledonne M."/>
            <person name="Ballottari M."/>
        </authorList>
    </citation>
    <scope>NUCLEOTIDE SEQUENCE</scope>
    <source>
        <strain evidence="10">211/11P</strain>
    </source>
</reference>
<reference evidence="10" key="2">
    <citation type="submission" date="2020-11" db="EMBL/GenBank/DDBJ databases">
        <authorList>
            <person name="Cecchin M."/>
            <person name="Marcolungo L."/>
            <person name="Rossato M."/>
            <person name="Girolomoni L."/>
            <person name="Cosentino E."/>
            <person name="Cuine S."/>
            <person name="Li-Beisson Y."/>
            <person name="Delledonne M."/>
            <person name="Ballottari M."/>
        </authorList>
    </citation>
    <scope>NUCLEOTIDE SEQUENCE</scope>
    <source>
        <strain evidence="10">211/11P</strain>
        <tissue evidence="10">Whole cell</tissue>
    </source>
</reference>
<dbReference type="GO" id="GO:0070034">
    <property type="term" value="F:telomerase RNA binding"/>
    <property type="evidence" value="ECO:0007669"/>
    <property type="project" value="TreeGrafter"/>
</dbReference>
<comment type="catalytic activity">
    <reaction evidence="6 7">
        <text>DNA(n) + a 2'-deoxyribonucleoside 5'-triphosphate = DNA(n+1) + diphosphate</text>
        <dbReference type="Rhea" id="RHEA:22508"/>
        <dbReference type="Rhea" id="RHEA-COMP:17339"/>
        <dbReference type="Rhea" id="RHEA-COMP:17340"/>
        <dbReference type="ChEBI" id="CHEBI:33019"/>
        <dbReference type="ChEBI" id="CHEBI:61560"/>
        <dbReference type="ChEBI" id="CHEBI:173112"/>
        <dbReference type="EC" id="2.7.7.49"/>
    </reaction>
</comment>
<keyword evidence="5 7" id="KW-0695">RNA-directed DNA polymerase</keyword>
<accession>A0A9D4U0M3</accession>
<keyword evidence="1 7" id="KW-0808">Transferase</keyword>
<dbReference type="GO" id="GO:0007004">
    <property type="term" value="P:telomere maintenance via telomerase"/>
    <property type="evidence" value="ECO:0007669"/>
    <property type="project" value="TreeGrafter"/>
</dbReference>
<dbReference type="Gene3D" id="1.10.132.70">
    <property type="match status" value="1"/>
</dbReference>
<dbReference type="EC" id="2.7.7.49" evidence="7"/>
<evidence type="ECO:0000256" key="6">
    <source>
        <dbReference type="ARBA" id="ARBA00048173"/>
    </source>
</evidence>
<evidence type="ECO:0000256" key="2">
    <source>
        <dbReference type="ARBA" id="ARBA00022695"/>
    </source>
</evidence>
<feature type="compositionally biased region" description="Low complexity" evidence="8">
    <location>
        <begin position="297"/>
        <end position="312"/>
    </location>
</feature>